<evidence type="ECO:0000259" key="7">
    <source>
        <dbReference type="Pfam" id="PF01602"/>
    </source>
</evidence>
<comment type="subcellular location">
    <subcellularLocation>
        <location evidence="1">Endomembrane system</location>
        <topology evidence="1">Peripheral membrane protein</topology>
    </subcellularLocation>
</comment>
<accession>A0A2I4CIA6</accession>
<feature type="domain" description="Clathrin/coatomer adaptor adaptin-like N-terminal" evidence="7">
    <location>
        <begin position="94"/>
        <end position="301"/>
    </location>
</feature>
<dbReference type="PANTHER" id="PTHR11134">
    <property type="entry name" value="ADAPTOR COMPLEX SUBUNIT BETA FAMILY MEMBER"/>
    <property type="match status" value="1"/>
</dbReference>
<dbReference type="GO" id="GO:0012505">
    <property type="term" value="C:endomembrane system"/>
    <property type="evidence" value="ECO:0007669"/>
    <property type="project" value="UniProtKB-SubCell"/>
</dbReference>
<dbReference type="SUPFAM" id="SSF48371">
    <property type="entry name" value="ARM repeat"/>
    <property type="match status" value="1"/>
</dbReference>
<comment type="similarity">
    <text evidence="2">Belongs to the adaptor complexes large subunit family.</text>
</comment>
<evidence type="ECO:0000256" key="4">
    <source>
        <dbReference type="ARBA" id="ARBA00022927"/>
    </source>
</evidence>
<evidence type="ECO:0000256" key="1">
    <source>
        <dbReference type="ARBA" id="ARBA00004184"/>
    </source>
</evidence>
<evidence type="ECO:0000256" key="5">
    <source>
        <dbReference type="ARBA" id="ARBA00023136"/>
    </source>
</evidence>
<dbReference type="STRING" id="52670.A0A2I4CIA6"/>
<sequence length="301" mass="33308">MTTMQKLLQLPVNAVNIVKTVQSQVQGQEEDKSPVLSPDSGHQAWYSALQPDELRHLRSGGSSGGGGSGSGGDQEERPTLEDGGGGSFQTQLLRHDDLKEMLDSNKDSLKLEAMKRIVAMIARGKNASDLFPAVVKNVACKNIEVKKLVYVYLVRYAEEQQDLALLSISTFQRGLKDPNQLIRASALRVLSSIRVTIIVPIMMLAIKEAASDMSPYVRKTAAHAIPKLYSLDPEQKDQLIEVIEKLLADKTTLVAGSVVMAFEEVCPERIELIHKNYRKLCNLLIDVEEWGQVVIINMLTR</sequence>
<dbReference type="InParanoid" id="A0A2I4CIA6"/>
<name>A0A2I4CIA6_AUSLI</name>
<evidence type="ECO:0000313" key="9">
    <source>
        <dbReference type="RefSeq" id="XP_013879727.1"/>
    </source>
</evidence>
<dbReference type="GeneID" id="106528979"/>
<evidence type="ECO:0000256" key="2">
    <source>
        <dbReference type="ARBA" id="ARBA00006613"/>
    </source>
</evidence>
<dbReference type="InterPro" id="IPR011989">
    <property type="entry name" value="ARM-like"/>
</dbReference>
<feature type="non-terminal residue" evidence="9">
    <location>
        <position position="301"/>
    </location>
</feature>
<dbReference type="OrthoDB" id="302453at2759"/>
<feature type="region of interest" description="Disordered" evidence="6">
    <location>
        <begin position="55"/>
        <end position="89"/>
    </location>
</feature>
<keyword evidence="4" id="KW-0653">Protein transport</keyword>
<proteinExistence type="inferred from homology"/>
<dbReference type="InterPro" id="IPR026739">
    <property type="entry name" value="AP_beta"/>
</dbReference>
<keyword evidence="5" id="KW-0472">Membrane</keyword>
<reference evidence="9" key="1">
    <citation type="submission" date="2025-08" db="UniProtKB">
        <authorList>
            <consortium name="RefSeq"/>
        </authorList>
    </citation>
    <scope>IDENTIFICATION</scope>
</reference>
<dbReference type="KEGG" id="alim:106528979"/>
<dbReference type="InterPro" id="IPR002553">
    <property type="entry name" value="Clathrin/coatomer_adapt-like_N"/>
</dbReference>
<dbReference type="InterPro" id="IPR016024">
    <property type="entry name" value="ARM-type_fold"/>
</dbReference>
<dbReference type="AlphaFoldDB" id="A0A2I4CIA6"/>
<keyword evidence="3" id="KW-0813">Transport</keyword>
<keyword evidence="8" id="KW-1185">Reference proteome</keyword>
<dbReference type="Gene3D" id="1.25.10.10">
    <property type="entry name" value="Leucine-rich Repeat Variant"/>
    <property type="match status" value="1"/>
</dbReference>
<evidence type="ECO:0000256" key="3">
    <source>
        <dbReference type="ARBA" id="ARBA00022448"/>
    </source>
</evidence>
<dbReference type="Proteomes" id="UP000192220">
    <property type="component" value="Unplaced"/>
</dbReference>
<evidence type="ECO:0000256" key="6">
    <source>
        <dbReference type="SAM" id="MobiDB-lite"/>
    </source>
</evidence>
<dbReference type="RefSeq" id="XP_013879727.1">
    <property type="nucleotide sequence ID" value="XM_014024273.1"/>
</dbReference>
<feature type="compositionally biased region" description="Gly residues" evidence="6">
    <location>
        <begin position="61"/>
        <end position="72"/>
    </location>
</feature>
<dbReference type="Pfam" id="PF01602">
    <property type="entry name" value="Adaptin_N"/>
    <property type="match status" value="1"/>
</dbReference>
<dbReference type="GO" id="GO:0030117">
    <property type="term" value="C:membrane coat"/>
    <property type="evidence" value="ECO:0007669"/>
    <property type="project" value="InterPro"/>
</dbReference>
<evidence type="ECO:0000313" key="8">
    <source>
        <dbReference type="Proteomes" id="UP000192220"/>
    </source>
</evidence>
<dbReference type="GO" id="GO:0016192">
    <property type="term" value="P:vesicle-mediated transport"/>
    <property type="evidence" value="ECO:0007669"/>
    <property type="project" value="InterPro"/>
</dbReference>
<gene>
    <name evidence="9" type="primary">LOC106528979</name>
</gene>
<protein>
    <submittedName>
        <fullName evidence="9">AP-3 complex subunit beta-2</fullName>
    </submittedName>
</protein>
<organism evidence="8 9">
    <name type="scientific">Austrofundulus limnaeus</name>
    <name type="common">Annual killifish</name>
    <dbReference type="NCBI Taxonomy" id="52670"/>
    <lineage>
        <taxon>Eukaryota</taxon>
        <taxon>Metazoa</taxon>
        <taxon>Chordata</taxon>
        <taxon>Craniata</taxon>
        <taxon>Vertebrata</taxon>
        <taxon>Euteleostomi</taxon>
        <taxon>Actinopterygii</taxon>
        <taxon>Neopterygii</taxon>
        <taxon>Teleostei</taxon>
        <taxon>Neoteleostei</taxon>
        <taxon>Acanthomorphata</taxon>
        <taxon>Ovalentaria</taxon>
        <taxon>Atherinomorphae</taxon>
        <taxon>Cyprinodontiformes</taxon>
        <taxon>Rivulidae</taxon>
        <taxon>Austrofundulus</taxon>
    </lineage>
</organism>
<dbReference type="GO" id="GO:0006886">
    <property type="term" value="P:intracellular protein transport"/>
    <property type="evidence" value="ECO:0007669"/>
    <property type="project" value="InterPro"/>
</dbReference>